<proteinExistence type="predicted"/>
<keyword evidence="1" id="KW-1185">Reference proteome</keyword>
<gene>
    <name evidence="2" type="primary">LOC107793073</name>
</gene>
<evidence type="ECO:0000313" key="2">
    <source>
        <dbReference type="RefSeq" id="XP_075112601.1"/>
    </source>
</evidence>
<reference evidence="2" key="2">
    <citation type="submission" date="2025-08" db="UniProtKB">
        <authorList>
            <consortium name="RefSeq"/>
        </authorList>
    </citation>
    <scope>IDENTIFICATION</scope>
    <source>
        <tissue evidence="2">Leaf</tissue>
    </source>
</reference>
<evidence type="ECO:0000313" key="1">
    <source>
        <dbReference type="Proteomes" id="UP000790787"/>
    </source>
</evidence>
<sequence>MEGQKQPKEQSDRIEQIPGVPLVIKRIDMDKYSQQPWKPSAASLPIPKYDGITDPRDHVTAFTTSVKGNGLTKQEIESALIKAIEEIPDILTSKKEVQRLTGRITALGRFISKSSEKCFKFFSALKKQNQFEWSEECQQALKNLKAYLSNPPLRAKPKSGEKLPVYLTVLEVAVSVVLVREDQGKQSPIYYVSKSLLDAETRYPHLEKLALALIMTSRKLRPYFQCHPISVVTAYPLRNILYKQELSSGLAKWAIELSEYDITYQPRTAIKSQVLADFVEDFSQGILLEAEKELQLFNRSNPGLGIVLVPPAGETIRQAIKCHPITNNEAEYEDVIIGLELARQLGIEQVMIKSDSQLVVNQMQGTYTAREARMQQYLEKIPREENAEIDALANLVSAAEVTNKENSFVIHLFHSVLDQDKNEVNYNNLTWDWKNEIVNFLEYGILPEDKKKTQALCQKAARYCLNQGNLYRKMFGGPLAKCLGPSQMEYVMREIHEGHYGNHAGGRALVKTIIRVGYYWPKMEEDGENFMAKCDKCQRYGNNMHQPAELLHPVVVSWLL</sequence>
<name>A0AC58USX4_TOBAC</name>
<accession>A0AC58USX4</accession>
<dbReference type="RefSeq" id="XP_075112601.1">
    <property type="nucleotide sequence ID" value="XM_075256500.1"/>
</dbReference>
<reference evidence="1" key="1">
    <citation type="journal article" date="2014" name="Nat. Commun.">
        <title>The tobacco genome sequence and its comparison with those of tomato and potato.</title>
        <authorList>
            <person name="Sierro N."/>
            <person name="Battey J.N."/>
            <person name="Ouadi S."/>
            <person name="Bakaher N."/>
            <person name="Bovet L."/>
            <person name="Willig A."/>
            <person name="Goepfert S."/>
            <person name="Peitsch M.C."/>
            <person name="Ivanov N.V."/>
        </authorList>
    </citation>
    <scope>NUCLEOTIDE SEQUENCE [LARGE SCALE GENOMIC DNA]</scope>
</reference>
<protein>
    <submittedName>
        <fullName evidence="2">Uncharacterized protein LOC107793073</fullName>
    </submittedName>
</protein>
<organism evidence="1 2">
    <name type="scientific">Nicotiana tabacum</name>
    <name type="common">Common tobacco</name>
    <dbReference type="NCBI Taxonomy" id="4097"/>
    <lineage>
        <taxon>Eukaryota</taxon>
        <taxon>Viridiplantae</taxon>
        <taxon>Streptophyta</taxon>
        <taxon>Embryophyta</taxon>
        <taxon>Tracheophyta</taxon>
        <taxon>Spermatophyta</taxon>
        <taxon>Magnoliopsida</taxon>
        <taxon>eudicotyledons</taxon>
        <taxon>Gunneridae</taxon>
        <taxon>Pentapetalae</taxon>
        <taxon>asterids</taxon>
        <taxon>lamiids</taxon>
        <taxon>Solanales</taxon>
        <taxon>Solanaceae</taxon>
        <taxon>Nicotianoideae</taxon>
        <taxon>Nicotianeae</taxon>
        <taxon>Nicotiana</taxon>
    </lineage>
</organism>
<dbReference type="Proteomes" id="UP000790787">
    <property type="component" value="Chromosome 6"/>
</dbReference>